<dbReference type="EC" id="1.7.1.6" evidence="3"/>
<evidence type="ECO:0000313" key="3">
    <source>
        <dbReference type="EMBL" id="MBM7702746.1"/>
    </source>
</evidence>
<proteinExistence type="inferred from homology"/>
<organism evidence="3 4">
    <name type="scientific">Priestia iocasae</name>
    <dbReference type="NCBI Taxonomy" id="2291674"/>
    <lineage>
        <taxon>Bacteria</taxon>
        <taxon>Bacillati</taxon>
        <taxon>Bacillota</taxon>
        <taxon>Bacilli</taxon>
        <taxon>Bacillales</taxon>
        <taxon>Bacillaceae</taxon>
        <taxon>Priestia</taxon>
    </lineage>
</organism>
<protein>
    <submittedName>
        <fullName evidence="3">Azobenzene reductase</fullName>
        <ecNumber evidence="3">1.7.1.6</ecNumber>
    </submittedName>
</protein>
<dbReference type="GO" id="GO:0050446">
    <property type="term" value="F:azobenzene reductase (NADP+) activity"/>
    <property type="evidence" value="ECO:0007669"/>
    <property type="project" value="UniProtKB-EC"/>
</dbReference>
<name>A0ABS2QTF8_9BACI</name>
<dbReference type="SUPFAM" id="SSF52218">
    <property type="entry name" value="Flavoproteins"/>
    <property type="match status" value="1"/>
</dbReference>
<keyword evidence="3" id="KW-0560">Oxidoreductase</keyword>
<comment type="similarity">
    <text evidence="1">Belongs to the azoreductase type 2 family.</text>
</comment>
<dbReference type="Gene3D" id="3.40.50.360">
    <property type="match status" value="1"/>
</dbReference>
<dbReference type="InterPro" id="IPR029039">
    <property type="entry name" value="Flavoprotein-like_sf"/>
</dbReference>
<evidence type="ECO:0000259" key="2">
    <source>
        <dbReference type="Pfam" id="PF03358"/>
    </source>
</evidence>
<dbReference type="InterPro" id="IPR005025">
    <property type="entry name" value="FMN_Rdtase-like_dom"/>
</dbReference>
<dbReference type="InterPro" id="IPR050712">
    <property type="entry name" value="NAD(P)H-dep_reductase"/>
</dbReference>
<dbReference type="Proteomes" id="UP000809829">
    <property type="component" value="Unassembled WGS sequence"/>
</dbReference>
<evidence type="ECO:0000256" key="1">
    <source>
        <dbReference type="ARBA" id="ARBA00009428"/>
    </source>
</evidence>
<dbReference type="Pfam" id="PF03358">
    <property type="entry name" value="FMN_red"/>
    <property type="match status" value="1"/>
</dbReference>
<comment type="caution">
    <text evidence="3">The sequence shown here is derived from an EMBL/GenBank/DDBJ whole genome shotgun (WGS) entry which is preliminary data.</text>
</comment>
<dbReference type="EMBL" id="JAFBFC010000002">
    <property type="protein sequence ID" value="MBM7702746.1"/>
    <property type="molecule type" value="Genomic_DNA"/>
</dbReference>
<keyword evidence="4" id="KW-1185">Reference proteome</keyword>
<reference evidence="3 4" key="1">
    <citation type="submission" date="2021-01" db="EMBL/GenBank/DDBJ databases">
        <title>Genomic Encyclopedia of Type Strains, Phase IV (KMG-IV): sequencing the most valuable type-strain genomes for metagenomic binning, comparative biology and taxonomic classification.</title>
        <authorList>
            <person name="Goeker M."/>
        </authorList>
    </citation>
    <scope>NUCLEOTIDE SEQUENCE [LARGE SCALE GENOMIC DNA]</scope>
    <source>
        <strain evidence="3 4">DSM 104297</strain>
    </source>
</reference>
<dbReference type="PANTHER" id="PTHR30543">
    <property type="entry name" value="CHROMATE REDUCTASE"/>
    <property type="match status" value="1"/>
</dbReference>
<sequence length="177" mass="19514">MNVVIINGSPRKQGRTTIVAKELQRKYGGQLVDLSQLELPVFNGEQEQYELEVVKWLRLTVQEADAIILTSPEYHSAMSGALKNALDFLGSEQFHHKPVALLAVAGGGKGGMNALSNMRTVARALYANVISKQLVLDPIHIEKEQSSLNEEAALLVNALVEELNMYAQAYEAIKQQQ</sequence>
<gene>
    <name evidence="3" type="ORF">JOC83_001580</name>
</gene>
<dbReference type="PANTHER" id="PTHR30543:SF21">
    <property type="entry name" value="NAD(P)H-DEPENDENT FMN REDUCTASE LOT6"/>
    <property type="match status" value="1"/>
</dbReference>
<feature type="domain" description="NADPH-dependent FMN reductase-like" evidence="2">
    <location>
        <begin position="1"/>
        <end position="136"/>
    </location>
</feature>
<accession>A0ABS2QTF8</accession>
<evidence type="ECO:0000313" key="4">
    <source>
        <dbReference type="Proteomes" id="UP000809829"/>
    </source>
</evidence>
<dbReference type="RefSeq" id="WP_205185964.1">
    <property type="nucleotide sequence ID" value="NZ_JAFBFC010000002.1"/>
</dbReference>